<keyword evidence="3" id="KW-1185">Reference proteome</keyword>
<dbReference type="RefSeq" id="WP_343809201.1">
    <property type="nucleotide sequence ID" value="NZ_BAAADS010000001.1"/>
</dbReference>
<protein>
    <submittedName>
        <fullName evidence="2">Uncharacterized protein</fullName>
    </submittedName>
</protein>
<organism evidence="2 3">
    <name type="scientific">Virgibacillus siamensis</name>
    <dbReference type="NCBI Taxonomy" id="480071"/>
    <lineage>
        <taxon>Bacteria</taxon>
        <taxon>Bacillati</taxon>
        <taxon>Bacillota</taxon>
        <taxon>Bacilli</taxon>
        <taxon>Bacillales</taxon>
        <taxon>Bacillaceae</taxon>
        <taxon>Virgibacillus</taxon>
    </lineage>
</organism>
<dbReference type="Proteomes" id="UP001500866">
    <property type="component" value="Unassembled WGS sequence"/>
</dbReference>
<dbReference type="EMBL" id="BAAADS010000001">
    <property type="protein sequence ID" value="GAA0588598.1"/>
    <property type="molecule type" value="Genomic_DNA"/>
</dbReference>
<proteinExistence type="predicted"/>
<reference evidence="2 3" key="1">
    <citation type="journal article" date="2019" name="Int. J. Syst. Evol. Microbiol.">
        <title>The Global Catalogue of Microorganisms (GCM) 10K type strain sequencing project: providing services to taxonomists for standard genome sequencing and annotation.</title>
        <authorList>
            <consortium name="The Broad Institute Genomics Platform"/>
            <consortium name="The Broad Institute Genome Sequencing Center for Infectious Disease"/>
            <person name="Wu L."/>
            <person name="Ma J."/>
        </authorList>
    </citation>
    <scope>NUCLEOTIDE SEQUENCE [LARGE SCALE GENOMIC DNA]</scope>
    <source>
        <strain evidence="2 3">JCM 15395</strain>
    </source>
</reference>
<gene>
    <name evidence="2" type="ORF">GCM10009001_00590</name>
</gene>
<evidence type="ECO:0000256" key="1">
    <source>
        <dbReference type="SAM" id="MobiDB-lite"/>
    </source>
</evidence>
<feature type="region of interest" description="Disordered" evidence="1">
    <location>
        <begin position="12"/>
        <end position="34"/>
    </location>
</feature>
<comment type="caution">
    <text evidence="2">The sequence shown here is derived from an EMBL/GenBank/DDBJ whole genome shotgun (WGS) entry which is preliminary data.</text>
</comment>
<sequence>MIKPWTNIWKVRQRRHQDQQKDQQKPKDKKPDLQGKTVLKNIKLPFLKMNERWEVGYSKLGKERLIFEFVHNGETVQNWIELITVQYFSYKTTLFSSSKKYAEALMQYLNKQVKNGNGNMKVNYLQASKQETFFEFMVTDAKGWNDQHELERLFLGEDGIWILHYVIKDEFPMNEKRRKKWFEILKNVEVQSDFRKLELI</sequence>
<feature type="compositionally biased region" description="Basic and acidic residues" evidence="1">
    <location>
        <begin position="16"/>
        <end position="33"/>
    </location>
</feature>
<evidence type="ECO:0000313" key="3">
    <source>
        <dbReference type="Proteomes" id="UP001500866"/>
    </source>
</evidence>
<name>A0ABN1FDG9_9BACI</name>
<accession>A0ABN1FDG9</accession>
<evidence type="ECO:0000313" key="2">
    <source>
        <dbReference type="EMBL" id="GAA0588598.1"/>
    </source>
</evidence>